<dbReference type="EMBL" id="CP009110">
    <property type="protein sequence ID" value="AIJ21937.1"/>
    <property type="molecule type" value="Genomic_DNA"/>
</dbReference>
<dbReference type="Pfam" id="PF02470">
    <property type="entry name" value="MlaD"/>
    <property type="match status" value="1"/>
</dbReference>
<dbReference type="InterPro" id="IPR052336">
    <property type="entry name" value="MlaD_Phospholipid_Transporter"/>
</dbReference>
<dbReference type="KEGG" id="amq:AMETH_1845"/>
<proteinExistence type="predicted"/>
<dbReference type="GO" id="GO:0005548">
    <property type="term" value="F:phospholipid transporter activity"/>
    <property type="evidence" value="ECO:0007669"/>
    <property type="project" value="TreeGrafter"/>
</dbReference>
<dbReference type="GO" id="GO:0005543">
    <property type="term" value="F:phospholipid binding"/>
    <property type="evidence" value="ECO:0007669"/>
    <property type="project" value="TreeGrafter"/>
</dbReference>
<reference evidence="3 4" key="1">
    <citation type="submission" date="2014-07" db="EMBL/GenBank/DDBJ databases">
        <title>Whole Genome Sequence of the Amycolatopsis methanolica 239.</title>
        <authorList>
            <person name="Tang B."/>
        </authorList>
    </citation>
    <scope>NUCLEOTIDE SEQUENCE [LARGE SCALE GENOMIC DNA]</scope>
    <source>
        <strain evidence="3 4">239</strain>
    </source>
</reference>
<dbReference type="OrthoDB" id="5242258at2"/>
<dbReference type="Proteomes" id="UP000062973">
    <property type="component" value="Chromosome"/>
</dbReference>
<sequence length="425" mass="45036">MNSHPGRVRRTWQRISSEPRLKRNVFAVAALVTAGLVTGGYILTMQQVRVPWDGKTHFSVTFESAPAINPSSRQEVRIAGVAVGDIRAASVDDRGHARLELAIDERHQVYDNARVLLRPKSPLNEMYIELNPGGPPGKPLPEDGVLPVVNSVRPVQVDEALGHLDANTREALTTLLSESDVALAGAPANLPKGLEATDQVVRDLRPVAIALQTRKETLQKLVTALGQIASATGDDDERLGALADSLQKALAAVGQRNGDFDLALAQLPDFTHQLEQATGSIGALSAQLDPVLDKLREASGTLPGSLERFTGTVDKLGETVDSARPAVDKAVPVVRDLRPFVADVNASLGDLHDVTGRLGPITTAVLPYLNDLAAFVTNSRSITSLRDGTGGAYRAIAQLSPESVTGLLPLLPALQAAAAQQGSVQ</sequence>
<dbReference type="eggNOG" id="COG1463">
    <property type="taxonomic scope" value="Bacteria"/>
</dbReference>
<dbReference type="AlphaFoldDB" id="A0A076MVZ8"/>
<gene>
    <name evidence="3" type="ORF">AMETH_1845</name>
</gene>
<feature type="domain" description="Mce/MlaD" evidence="2">
    <location>
        <begin position="56"/>
        <end position="133"/>
    </location>
</feature>
<feature type="transmembrane region" description="Helical" evidence="1">
    <location>
        <begin position="21"/>
        <end position="43"/>
    </location>
</feature>
<dbReference type="PANTHER" id="PTHR33371:SF4">
    <property type="entry name" value="INTERMEMBRANE PHOSPHOLIPID TRANSPORT SYSTEM BINDING PROTEIN MLAD"/>
    <property type="match status" value="1"/>
</dbReference>
<evidence type="ECO:0000259" key="2">
    <source>
        <dbReference type="Pfam" id="PF02470"/>
    </source>
</evidence>
<name>A0A076MVZ8_AMYME</name>
<dbReference type="PATRIC" id="fig|1068978.7.peg.1955"/>
<dbReference type="InterPro" id="IPR003399">
    <property type="entry name" value="Mce/MlaD"/>
</dbReference>
<evidence type="ECO:0000313" key="3">
    <source>
        <dbReference type="EMBL" id="AIJ21937.1"/>
    </source>
</evidence>
<protein>
    <submittedName>
        <fullName evidence="3">Mammalian cell entry related domain protein</fullName>
    </submittedName>
</protein>
<evidence type="ECO:0000313" key="4">
    <source>
        <dbReference type="Proteomes" id="UP000062973"/>
    </source>
</evidence>
<organism evidence="3 4">
    <name type="scientific">Amycolatopsis methanolica 239</name>
    <dbReference type="NCBI Taxonomy" id="1068978"/>
    <lineage>
        <taxon>Bacteria</taxon>
        <taxon>Bacillati</taxon>
        <taxon>Actinomycetota</taxon>
        <taxon>Actinomycetes</taxon>
        <taxon>Pseudonocardiales</taxon>
        <taxon>Pseudonocardiaceae</taxon>
        <taxon>Amycolatopsis</taxon>
        <taxon>Amycolatopsis methanolica group</taxon>
    </lineage>
</organism>
<dbReference type="STRING" id="1068978.AMETH_1845"/>
<accession>A0A076MVZ8</accession>
<dbReference type="HOGENOM" id="CLU_651939_0_0_11"/>
<keyword evidence="4" id="KW-1185">Reference proteome</keyword>
<evidence type="ECO:0000256" key="1">
    <source>
        <dbReference type="SAM" id="Phobius"/>
    </source>
</evidence>
<keyword evidence="1" id="KW-1133">Transmembrane helix</keyword>
<dbReference type="PANTHER" id="PTHR33371">
    <property type="entry name" value="INTERMEMBRANE PHOSPHOLIPID TRANSPORT SYSTEM BINDING PROTEIN MLAD-RELATED"/>
    <property type="match status" value="1"/>
</dbReference>
<keyword evidence="1" id="KW-0472">Membrane</keyword>
<keyword evidence="1" id="KW-0812">Transmembrane</keyword>